<evidence type="ECO:0000313" key="1">
    <source>
        <dbReference type="EMBL" id="SDP16773.1"/>
    </source>
</evidence>
<dbReference type="InterPro" id="IPR003063">
    <property type="entry name" value="Cloacn_immnty_fam"/>
</dbReference>
<dbReference type="PRINTS" id="PR01296">
    <property type="entry name" value="CLOACNIMMNTY"/>
</dbReference>
<accession>A0ABY0SET9</accession>
<evidence type="ECO:0000313" key="2">
    <source>
        <dbReference type="Proteomes" id="UP000182654"/>
    </source>
</evidence>
<proteinExistence type="predicted"/>
<dbReference type="RefSeq" id="WP_083351506.1">
    <property type="nucleotide sequence ID" value="NZ_CP117459.1"/>
</dbReference>
<protein>
    <submittedName>
        <fullName evidence="1">Cloacin immunity protein</fullName>
    </submittedName>
</protein>
<dbReference type="SUPFAM" id="SSF54552">
    <property type="entry name" value="Colicin E3 immunity protein"/>
    <property type="match status" value="1"/>
</dbReference>
<reference evidence="1 2" key="1">
    <citation type="submission" date="2016-10" db="EMBL/GenBank/DDBJ databases">
        <authorList>
            <person name="Varghese N."/>
            <person name="Submissions S."/>
        </authorList>
    </citation>
    <scope>NUCLEOTIDE SEQUENCE [LARGE SCALE GENOMIC DNA]</scope>
    <source>
        <strain evidence="1 2">BS2774</strain>
    </source>
</reference>
<dbReference type="Proteomes" id="UP000182654">
    <property type="component" value="Chromosome I"/>
</dbReference>
<sequence>MKIRLEWFDKQTENLEADEYSENLNEDDGILKALDLHDEPQIYAGGFDVLPSWVAILQPHFRHVIEPGLFDYQISFRYQGAWPPPPKQSKKAS</sequence>
<gene>
    <name evidence="1" type="ORF">SAMN04490184_2487</name>
</gene>
<keyword evidence="2" id="KW-1185">Reference proteome</keyword>
<dbReference type="Pfam" id="PF03513">
    <property type="entry name" value="Cloacin_immun"/>
    <property type="match status" value="1"/>
</dbReference>
<dbReference type="EMBL" id="LT629708">
    <property type="protein sequence ID" value="SDP16773.1"/>
    <property type="molecule type" value="Genomic_DNA"/>
</dbReference>
<organism evidence="1 2">
    <name type="scientific">Pseudomonas extremorientalis</name>
    <dbReference type="NCBI Taxonomy" id="169669"/>
    <lineage>
        <taxon>Bacteria</taxon>
        <taxon>Pseudomonadati</taxon>
        <taxon>Pseudomonadota</taxon>
        <taxon>Gammaproteobacteria</taxon>
        <taxon>Pseudomonadales</taxon>
        <taxon>Pseudomonadaceae</taxon>
        <taxon>Pseudomonas</taxon>
    </lineage>
</organism>
<dbReference type="InterPro" id="IPR036528">
    <property type="entry name" value="Cloacn_immnty_sf"/>
</dbReference>
<name>A0ABY0SET9_9PSED</name>
<dbReference type="Gene3D" id="3.10.50.20">
    <property type="entry name" value="Cloacin immunity protein"/>
    <property type="match status" value="1"/>
</dbReference>